<sequence length="159" mass="17809">MAQVVLIPKEGRPQDSPSAYRPICLIDEAGKLFERIIVNRLVGHLSRGKLDFHKNQYGFREKRSTADAILRVRSLAEPILVEGGVALAVSLDIRNAFNTLPWDQVGGAMNTFGFPPYLVKILRSHFRDRKLEYRDNVGFQRGKGMHRGVPQGSVLGPTL</sequence>
<dbReference type="CDD" id="cd01650">
    <property type="entry name" value="RT_nLTR_like"/>
    <property type="match status" value="1"/>
</dbReference>
<keyword evidence="3" id="KW-1185">Reference proteome</keyword>
<dbReference type="Pfam" id="PF00078">
    <property type="entry name" value="RVT_1"/>
    <property type="match status" value="1"/>
</dbReference>
<dbReference type="Proteomes" id="UP000036403">
    <property type="component" value="Unassembled WGS sequence"/>
</dbReference>
<comment type="caution">
    <text evidence="2">The sequence shown here is derived from an EMBL/GenBank/DDBJ whole genome shotgun (WGS) entry which is preliminary data.</text>
</comment>
<feature type="domain" description="Reverse transcriptase" evidence="1">
    <location>
        <begin position="1"/>
        <end position="159"/>
    </location>
</feature>
<dbReference type="PANTHER" id="PTHR19446">
    <property type="entry name" value="REVERSE TRANSCRIPTASES"/>
    <property type="match status" value="1"/>
</dbReference>
<gene>
    <name evidence="2" type="ORF">RF55_7737</name>
</gene>
<dbReference type="InterPro" id="IPR000477">
    <property type="entry name" value="RT_dom"/>
</dbReference>
<dbReference type="PaxDb" id="67767-A0A0J7KPL8"/>
<accession>A0A0J7KPL8</accession>
<dbReference type="AlphaFoldDB" id="A0A0J7KPL8"/>
<dbReference type="OrthoDB" id="7700848at2759"/>
<evidence type="ECO:0000313" key="2">
    <source>
        <dbReference type="EMBL" id="KMQ92303.1"/>
    </source>
</evidence>
<organism evidence="2 3">
    <name type="scientific">Lasius niger</name>
    <name type="common">Black garden ant</name>
    <dbReference type="NCBI Taxonomy" id="67767"/>
    <lineage>
        <taxon>Eukaryota</taxon>
        <taxon>Metazoa</taxon>
        <taxon>Ecdysozoa</taxon>
        <taxon>Arthropoda</taxon>
        <taxon>Hexapoda</taxon>
        <taxon>Insecta</taxon>
        <taxon>Pterygota</taxon>
        <taxon>Neoptera</taxon>
        <taxon>Endopterygota</taxon>
        <taxon>Hymenoptera</taxon>
        <taxon>Apocrita</taxon>
        <taxon>Aculeata</taxon>
        <taxon>Formicoidea</taxon>
        <taxon>Formicidae</taxon>
        <taxon>Formicinae</taxon>
        <taxon>Lasius</taxon>
        <taxon>Lasius</taxon>
    </lineage>
</organism>
<dbReference type="EMBL" id="LBMM01004548">
    <property type="protein sequence ID" value="KMQ92303.1"/>
    <property type="molecule type" value="Genomic_DNA"/>
</dbReference>
<dbReference type="SUPFAM" id="SSF56672">
    <property type="entry name" value="DNA/RNA polymerases"/>
    <property type="match status" value="1"/>
</dbReference>
<dbReference type="GO" id="GO:0071897">
    <property type="term" value="P:DNA biosynthetic process"/>
    <property type="evidence" value="ECO:0007669"/>
    <property type="project" value="UniProtKB-ARBA"/>
</dbReference>
<evidence type="ECO:0000313" key="3">
    <source>
        <dbReference type="Proteomes" id="UP000036403"/>
    </source>
</evidence>
<proteinExistence type="predicted"/>
<dbReference type="InterPro" id="IPR043502">
    <property type="entry name" value="DNA/RNA_pol_sf"/>
</dbReference>
<dbReference type="STRING" id="67767.A0A0J7KPL8"/>
<protein>
    <submittedName>
        <fullName evidence="2">Reverse</fullName>
    </submittedName>
</protein>
<reference evidence="2 3" key="1">
    <citation type="submission" date="2015-04" db="EMBL/GenBank/DDBJ databases">
        <title>Lasius niger genome sequencing.</title>
        <authorList>
            <person name="Konorov E.A."/>
            <person name="Nikitin M.A."/>
            <person name="Kirill M.V."/>
            <person name="Chang P."/>
        </authorList>
    </citation>
    <scope>NUCLEOTIDE SEQUENCE [LARGE SCALE GENOMIC DNA]</scope>
    <source>
        <tissue evidence="2">Whole</tissue>
    </source>
</reference>
<dbReference type="PROSITE" id="PS50878">
    <property type="entry name" value="RT_POL"/>
    <property type="match status" value="1"/>
</dbReference>
<evidence type="ECO:0000259" key="1">
    <source>
        <dbReference type="PROSITE" id="PS50878"/>
    </source>
</evidence>
<name>A0A0J7KPL8_LASNI</name>